<accession>A0A919QBU4</accession>
<proteinExistence type="predicted"/>
<gene>
    <name evidence="3" type="ORF">Aph01nite_31440</name>
</gene>
<evidence type="ECO:0000313" key="4">
    <source>
        <dbReference type="Proteomes" id="UP000640052"/>
    </source>
</evidence>
<feature type="transmembrane region" description="Helical" evidence="2">
    <location>
        <begin position="136"/>
        <end position="157"/>
    </location>
</feature>
<comment type="caution">
    <text evidence="3">The sequence shown here is derived from an EMBL/GenBank/DDBJ whole genome shotgun (WGS) entry which is preliminary data.</text>
</comment>
<feature type="region of interest" description="Disordered" evidence="1">
    <location>
        <begin position="263"/>
        <end position="326"/>
    </location>
</feature>
<evidence type="ECO:0000313" key="3">
    <source>
        <dbReference type="EMBL" id="GIH24834.1"/>
    </source>
</evidence>
<keyword evidence="4" id="KW-1185">Reference proteome</keyword>
<organism evidence="3 4">
    <name type="scientific">Acrocarpospora phusangensis</name>
    <dbReference type="NCBI Taxonomy" id="1070424"/>
    <lineage>
        <taxon>Bacteria</taxon>
        <taxon>Bacillati</taxon>
        <taxon>Actinomycetota</taxon>
        <taxon>Actinomycetes</taxon>
        <taxon>Streptosporangiales</taxon>
        <taxon>Streptosporangiaceae</taxon>
        <taxon>Acrocarpospora</taxon>
    </lineage>
</organism>
<feature type="transmembrane region" description="Helical" evidence="2">
    <location>
        <begin position="106"/>
        <end position="124"/>
    </location>
</feature>
<sequence length="326" mass="34438">MTRYRYAVLALILAGGFLMLVAATMSRGYLYMSEVGRSPDLGVIRNAVAALLIVWAVWHVVRGPAKTVPKLSSPLLTGGVDGLRRALYCLAAVQLAYAIVRPITLSIFLAGVETAVTAVVVVLFHRVLRSSTPYRWITTIIGVLGVLSRGALIGVRWFGVPTPLEPEVISLAAGLAPALWLILILVAQHRDGRWTWRALWPGWATLVVLGLLPLVLVGPDALYRLIVSSDLAIQLISTLYYTNVFGAVWAVRSAHGLADGAVAGAQPDQGGPGGVDVVDREHGGQEEGVVAGRDDPGGLGLKGGDAAVDEQRLGGDPPVVGGAREQ</sequence>
<dbReference type="EMBL" id="BOOA01000022">
    <property type="protein sequence ID" value="GIH24834.1"/>
    <property type="molecule type" value="Genomic_DNA"/>
</dbReference>
<evidence type="ECO:0000256" key="1">
    <source>
        <dbReference type="SAM" id="MobiDB-lite"/>
    </source>
</evidence>
<keyword evidence="2" id="KW-0472">Membrane</keyword>
<dbReference type="Proteomes" id="UP000640052">
    <property type="component" value="Unassembled WGS sequence"/>
</dbReference>
<reference evidence="3" key="1">
    <citation type="submission" date="2021-01" db="EMBL/GenBank/DDBJ databases">
        <title>Whole genome shotgun sequence of Acrocarpospora phusangensis NBRC 108782.</title>
        <authorList>
            <person name="Komaki H."/>
            <person name="Tamura T."/>
        </authorList>
    </citation>
    <scope>NUCLEOTIDE SEQUENCE</scope>
    <source>
        <strain evidence="3">NBRC 108782</strain>
    </source>
</reference>
<evidence type="ECO:0000256" key="2">
    <source>
        <dbReference type="SAM" id="Phobius"/>
    </source>
</evidence>
<name>A0A919QBU4_9ACTN</name>
<dbReference type="AlphaFoldDB" id="A0A919QBU4"/>
<protein>
    <submittedName>
        <fullName evidence="3">Uncharacterized protein</fullName>
    </submittedName>
</protein>
<keyword evidence="2" id="KW-1133">Transmembrane helix</keyword>
<feature type="transmembrane region" description="Helical" evidence="2">
    <location>
        <begin position="199"/>
        <end position="219"/>
    </location>
</feature>
<keyword evidence="2" id="KW-0812">Transmembrane</keyword>
<feature type="transmembrane region" description="Helical" evidence="2">
    <location>
        <begin position="169"/>
        <end position="187"/>
    </location>
</feature>
<feature type="transmembrane region" description="Helical" evidence="2">
    <location>
        <begin position="231"/>
        <end position="251"/>
    </location>
</feature>